<evidence type="ECO:0000256" key="2">
    <source>
        <dbReference type="ARBA" id="ARBA00022475"/>
    </source>
</evidence>
<feature type="transmembrane region" description="Helical" evidence="7">
    <location>
        <begin position="313"/>
        <end position="343"/>
    </location>
</feature>
<evidence type="ECO:0000256" key="4">
    <source>
        <dbReference type="ARBA" id="ARBA00022692"/>
    </source>
</evidence>
<dbReference type="PANTHER" id="PTHR33362">
    <property type="entry name" value="SIALIC ACID TRAP TRANSPORTER PERMEASE PROTEIN SIAT-RELATED"/>
    <property type="match status" value="1"/>
</dbReference>
<comment type="caution">
    <text evidence="7">Lacks conserved residue(s) required for the propagation of feature annotation.</text>
</comment>
<evidence type="ECO:0000313" key="9">
    <source>
        <dbReference type="EMBL" id="XDJ42592.1"/>
    </source>
</evidence>
<evidence type="ECO:0000256" key="5">
    <source>
        <dbReference type="ARBA" id="ARBA00022989"/>
    </source>
</evidence>
<dbReference type="GO" id="GO:0005886">
    <property type="term" value="C:plasma membrane"/>
    <property type="evidence" value="ECO:0007669"/>
    <property type="project" value="UniProtKB-SubCell"/>
</dbReference>
<dbReference type="InterPro" id="IPR004681">
    <property type="entry name" value="TRAP_DctM"/>
</dbReference>
<dbReference type="Pfam" id="PF06808">
    <property type="entry name" value="DctM"/>
    <property type="match status" value="1"/>
</dbReference>
<keyword evidence="4 7" id="KW-0812">Transmembrane</keyword>
<dbReference type="RefSeq" id="WP_368643724.1">
    <property type="nucleotide sequence ID" value="NZ_CP158252.1"/>
</dbReference>
<dbReference type="PIRSF" id="PIRSF006066">
    <property type="entry name" value="HI0050"/>
    <property type="match status" value="1"/>
</dbReference>
<keyword evidence="2" id="KW-1003">Cell membrane</keyword>
<dbReference type="NCBIfam" id="TIGR00786">
    <property type="entry name" value="dctM"/>
    <property type="match status" value="1"/>
</dbReference>
<feature type="transmembrane region" description="Helical" evidence="7">
    <location>
        <begin position="212"/>
        <end position="234"/>
    </location>
</feature>
<feature type="transmembrane region" description="Helical" evidence="7">
    <location>
        <begin position="268"/>
        <end position="293"/>
    </location>
</feature>
<dbReference type="EMBL" id="CP158252">
    <property type="protein sequence ID" value="XDJ42592.1"/>
    <property type="molecule type" value="Genomic_DNA"/>
</dbReference>
<evidence type="ECO:0000256" key="3">
    <source>
        <dbReference type="ARBA" id="ARBA00022519"/>
    </source>
</evidence>
<organism evidence="9">
    <name type="scientific">Castellaniella ginsengisoli</name>
    <dbReference type="NCBI Taxonomy" id="546114"/>
    <lineage>
        <taxon>Bacteria</taxon>
        <taxon>Pseudomonadati</taxon>
        <taxon>Pseudomonadota</taxon>
        <taxon>Betaproteobacteria</taxon>
        <taxon>Burkholderiales</taxon>
        <taxon>Alcaligenaceae</taxon>
        <taxon>Castellaniella</taxon>
    </lineage>
</organism>
<dbReference type="PANTHER" id="PTHR33362:SF4">
    <property type="entry name" value="2,3-DIKETO-L-GULONATE TRAP TRANSPORTER LARGE PERMEASE PROTEIN YIAN"/>
    <property type="match status" value="1"/>
</dbReference>
<dbReference type="GO" id="GO:0022857">
    <property type="term" value="F:transmembrane transporter activity"/>
    <property type="evidence" value="ECO:0007669"/>
    <property type="project" value="UniProtKB-UniRule"/>
</dbReference>
<feature type="transmembrane region" description="Helical" evidence="7">
    <location>
        <begin position="136"/>
        <end position="159"/>
    </location>
</feature>
<evidence type="ECO:0000256" key="7">
    <source>
        <dbReference type="RuleBase" id="RU369079"/>
    </source>
</evidence>
<keyword evidence="6 7" id="KW-0472">Membrane</keyword>
<sequence length="440" mass="46065">MTAFVFLGSLLGLIALGLPIAFALMFAGVALMVLIGQFDAQIVVQNAIAGADNFVLMAVPFFILAGEFMNAGGLSKRIVNMASAFVGHLRGGLGYVAICAGILLASLSGSAVADTAALAAILVPMMRRAGYDPARACGLMAASGIIAPVIPPSIGFLIFGVVANVSITRLFLAGIVPGILMGLFLTVAWWFVARRQKAALTPRVPWKQRLRLLGQGGWALMLPVIIIGGLRFGIFTPTESAVVAAAYALFVGVAVYRELSWRKVYECLLSTAQTTAVVLLLAALAMVASYMITITDISGQVGGWLSSLSDHPLVLVSAMMLVVFFAGMVLDFIPIVLIFTPVFMPIIQAADIDPVYFGVIFIMNCSIGMITPPVGVVLNVVSSVGKVSMAQASRGIAPFLLALVALLIALILFPRTGDRARPVVALAPGVPSDSTQGDIP</sequence>
<comment type="subunit">
    <text evidence="7">The complex comprises the extracytoplasmic solute receptor protein and the two transmembrane proteins.</text>
</comment>
<feature type="transmembrane region" description="Helical" evidence="7">
    <location>
        <begin position="93"/>
        <end position="124"/>
    </location>
</feature>
<keyword evidence="3 7" id="KW-0997">Cell inner membrane</keyword>
<feature type="transmembrane region" description="Helical" evidence="7">
    <location>
        <begin position="240"/>
        <end position="256"/>
    </location>
</feature>
<evidence type="ECO:0000259" key="8">
    <source>
        <dbReference type="Pfam" id="PF06808"/>
    </source>
</evidence>
<gene>
    <name evidence="9" type="ORF">ABRY99_03165</name>
</gene>
<comment type="similarity">
    <text evidence="7">Belongs to the TRAP transporter large permease family.</text>
</comment>
<feature type="domain" description="TRAP C4-dicarboxylate transport system permease DctM subunit" evidence="8">
    <location>
        <begin position="7"/>
        <end position="415"/>
    </location>
</feature>
<feature type="transmembrane region" description="Helical" evidence="7">
    <location>
        <begin position="171"/>
        <end position="192"/>
    </location>
</feature>
<evidence type="ECO:0000256" key="6">
    <source>
        <dbReference type="ARBA" id="ARBA00023136"/>
    </source>
</evidence>
<dbReference type="AlphaFoldDB" id="A0AB39CKT0"/>
<protein>
    <recommendedName>
        <fullName evidence="7">TRAP transporter large permease protein</fullName>
    </recommendedName>
</protein>
<dbReference type="InterPro" id="IPR010656">
    <property type="entry name" value="DctM"/>
</dbReference>
<keyword evidence="5 7" id="KW-1133">Transmembrane helix</keyword>
<keyword evidence="7" id="KW-0813">Transport</keyword>
<comment type="function">
    <text evidence="7">Part of the tripartite ATP-independent periplasmic (TRAP) transport system.</text>
</comment>
<accession>A0AB39CKT0</accession>
<comment type="subcellular location">
    <subcellularLocation>
        <location evidence="1 7">Cell inner membrane</location>
        <topology evidence="1 7">Multi-pass membrane protein</topology>
    </subcellularLocation>
</comment>
<name>A0AB39CKT0_9BURK</name>
<evidence type="ECO:0000256" key="1">
    <source>
        <dbReference type="ARBA" id="ARBA00004429"/>
    </source>
</evidence>
<feature type="transmembrane region" description="Helical" evidence="7">
    <location>
        <begin position="395"/>
        <end position="413"/>
    </location>
</feature>
<feature type="transmembrane region" description="Helical" evidence="7">
    <location>
        <begin position="6"/>
        <end position="34"/>
    </location>
</feature>
<proteinExistence type="inferred from homology"/>
<feature type="transmembrane region" description="Helical" evidence="7">
    <location>
        <begin position="355"/>
        <end position="375"/>
    </location>
</feature>
<reference evidence="9" key="1">
    <citation type="submission" date="2024-05" db="EMBL/GenBank/DDBJ databases">
        <authorList>
            <person name="Luo Y.-C."/>
            <person name="Nicholds J."/>
            <person name="Mortimer T."/>
            <person name="Maboni G."/>
        </authorList>
    </citation>
    <scope>NUCLEOTIDE SEQUENCE</scope>
    <source>
        <strain evidence="9">153920</strain>
    </source>
</reference>